<dbReference type="Pfam" id="PF01717">
    <property type="entry name" value="Meth_synt_2"/>
    <property type="match status" value="1"/>
</dbReference>
<keyword evidence="3" id="KW-0862">Zinc</keyword>
<evidence type="ECO:0000256" key="2">
    <source>
        <dbReference type="ARBA" id="ARBA00022723"/>
    </source>
</evidence>
<dbReference type="GO" id="GO:0008270">
    <property type="term" value="F:zinc ion binding"/>
    <property type="evidence" value="ECO:0007669"/>
    <property type="project" value="InterPro"/>
</dbReference>
<dbReference type="GO" id="GO:0009086">
    <property type="term" value="P:methionine biosynthetic process"/>
    <property type="evidence" value="ECO:0007669"/>
    <property type="project" value="InterPro"/>
</dbReference>
<dbReference type="EMBL" id="BARS01004847">
    <property type="protein sequence ID" value="GAF84079.1"/>
    <property type="molecule type" value="Genomic_DNA"/>
</dbReference>
<gene>
    <name evidence="5" type="ORF">S01H1_09487</name>
</gene>
<comment type="cofactor">
    <cofactor evidence="1">
        <name>Zn(2+)</name>
        <dbReference type="ChEBI" id="CHEBI:29105"/>
    </cofactor>
</comment>
<reference evidence="5" key="1">
    <citation type="journal article" date="2014" name="Front. Microbiol.">
        <title>High frequency of phylogenetically diverse reductive dehalogenase-homologous genes in deep subseafloor sedimentary metagenomes.</title>
        <authorList>
            <person name="Kawai M."/>
            <person name="Futagami T."/>
            <person name="Toyoda A."/>
            <person name="Takaki Y."/>
            <person name="Nishi S."/>
            <person name="Hori S."/>
            <person name="Arai W."/>
            <person name="Tsubouchi T."/>
            <person name="Morono Y."/>
            <person name="Uchiyama I."/>
            <person name="Ito T."/>
            <person name="Fujiyama A."/>
            <person name="Inagaki F."/>
            <person name="Takami H."/>
        </authorList>
    </citation>
    <scope>NUCLEOTIDE SEQUENCE</scope>
    <source>
        <strain evidence="5">Expedition CK06-06</strain>
    </source>
</reference>
<feature type="domain" description="Cobalamin-independent methionine synthase MetE C-terminal/archaeal" evidence="4">
    <location>
        <begin position="14"/>
        <end position="357"/>
    </location>
</feature>
<dbReference type="PANTHER" id="PTHR30519">
    <property type="entry name" value="5-METHYLTETRAHYDROPTEROYLTRIGLUTAMATE--HOMOCYSTEINE METHYLTRANSFERASE"/>
    <property type="match status" value="1"/>
</dbReference>
<evidence type="ECO:0000259" key="4">
    <source>
        <dbReference type="Pfam" id="PF01717"/>
    </source>
</evidence>
<evidence type="ECO:0000313" key="5">
    <source>
        <dbReference type="EMBL" id="GAF84079.1"/>
    </source>
</evidence>
<dbReference type="InterPro" id="IPR002629">
    <property type="entry name" value="Met_Synth_C/arc"/>
</dbReference>
<dbReference type="GO" id="GO:0003871">
    <property type="term" value="F:5-methyltetrahydropteroyltriglutamate-homocysteine S-methyltransferase activity"/>
    <property type="evidence" value="ECO:0007669"/>
    <property type="project" value="InterPro"/>
</dbReference>
<keyword evidence="2" id="KW-0479">Metal-binding</keyword>
<organism evidence="5">
    <name type="scientific">marine sediment metagenome</name>
    <dbReference type="NCBI Taxonomy" id="412755"/>
    <lineage>
        <taxon>unclassified sequences</taxon>
        <taxon>metagenomes</taxon>
        <taxon>ecological metagenomes</taxon>
    </lineage>
</organism>
<protein>
    <recommendedName>
        <fullName evidence="4">Cobalamin-independent methionine synthase MetE C-terminal/archaeal domain-containing protein</fullName>
    </recommendedName>
</protein>
<dbReference type="SUPFAM" id="SSF51726">
    <property type="entry name" value="UROD/MetE-like"/>
    <property type="match status" value="1"/>
</dbReference>
<proteinExistence type="predicted"/>
<dbReference type="InterPro" id="IPR038071">
    <property type="entry name" value="UROD/MetE-like_sf"/>
</dbReference>
<dbReference type="Gene3D" id="3.20.20.210">
    <property type="match status" value="1"/>
</dbReference>
<sequence length="362" mass="40243">MKEHTAKFKQDRVMTAVVGSYPKPKSIFERSGRELLNEDGRTFYELEKKIGTQEFKKRLDVAARMAIEDQNAAGIDLITDGEQRRSHYVYYVLRKLGGISFEHRTEKIIRDGRYVRHVPTVVGKITYQGSISIADYQFTAQHAQGIPKIGLPGPSTVVDGLSDAHYQGNREQMALDYAAAIRHEVSNLLESGCQVIQFDDPVLLRFPDQAQKWGLKALQACFEGFEDRATFFVHICRGYPDKPLERKGIEYKANADYYADILGWLSQSSIDVVSIEGAQSNLDLSVLPAIGEKTAMLGVLDVGSNVVESVKSLIERGKDALRHLPKEQLILAPDCGMLQLSQAAAKKKLTNLAEAASILNGL</sequence>
<evidence type="ECO:0000256" key="3">
    <source>
        <dbReference type="ARBA" id="ARBA00022833"/>
    </source>
</evidence>
<accession>X0SSX5</accession>
<name>X0SSX5_9ZZZZ</name>
<comment type="caution">
    <text evidence="5">The sequence shown here is derived from an EMBL/GenBank/DDBJ whole genome shotgun (WGS) entry which is preliminary data.</text>
</comment>
<dbReference type="CDD" id="cd03311">
    <property type="entry name" value="CIMS_C_terminal_like"/>
    <property type="match status" value="1"/>
</dbReference>
<evidence type="ECO:0000256" key="1">
    <source>
        <dbReference type="ARBA" id="ARBA00001947"/>
    </source>
</evidence>
<dbReference type="AlphaFoldDB" id="X0SSX5"/>